<feature type="compositionally biased region" description="Low complexity" evidence="12">
    <location>
        <begin position="120"/>
        <end position="134"/>
    </location>
</feature>
<comment type="caution">
    <text evidence="11">Lacks conserved residue(s) required for the propagation of feature annotation.</text>
</comment>
<evidence type="ECO:0000313" key="13">
    <source>
        <dbReference type="EMBL" id="KAA9130253.1"/>
    </source>
</evidence>
<feature type="compositionally biased region" description="Acidic residues" evidence="12">
    <location>
        <begin position="135"/>
        <end position="153"/>
    </location>
</feature>
<reference evidence="13 14" key="1">
    <citation type="submission" date="2019-09" db="EMBL/GenBank/DDBJ databases">
        <title>Wenzhouxiangella sp. Genome sequencing and assembly.</title>
        <authorList>
            <person name="Zhang R."/>
        </authorList>
    </citation>
    <scope>NUCLEOTIDE SEQUENCE [LARGE SCALE GENOMIC DNA]</scope>
    <source>
        <strain evidence="13 14">W260</strain>
    </source>
</reference>
<evidence type="ECO:0000256" key="2">
    <source>
        <dbReference type="ARBA" id="ARBA00008445"/>
    </source>
</evidence>
<evidence type="ECO:0000256" key="10">
    <source>
        <dbReference type="ARBA" id="ARBA00023136"/>
    </source>
</evidence>
<comment type="caution">
    <text evidence="13">The sequence shown here is derived from an EMBL/GenBank/DDBJ whole genome shotgun (WGS) entry which is preliminary data.</text>
</comment>
<dbReference type="GO" id="GO:0015450">
    <property type="term" value="F:protein-transporting ATPase activity"/>
    <property type="evidence" value="ECO:0007669"/>
    <property type="project" value="UniProtKB-UniRule"/>
</dbReference>
<keyword evidence="7 11" id="KW-0653">Protein transport</keyword>
<dbReference type="RefSeq" id="WP_150864918.1">
    <property type="nucleotide sequence ID" value="NZ_VYXP01000008.1"/>
</dbReference>
<comment type="function">
    <text evidence="11">Involved in protein export. Participates in an early event of protein translocation.</text>
</comment>
<dbReference type="Proteomes" id="UP000325372">
    <property type="component" value="Unassembled WGS sequence"/>
</dbReference>
<dbReference type="PANTHER" id="PTHR34182">
    <property type="entry name" value="PROTEIN-EXPORT MEMBRANE PROTEIN SECG"/>
    <property type="match status" value="1"/>
</dbReference>
<dbReference type="PRINTS" id="PR01651">
    <property type="entry name" value="SECGEXPORT"/>
</dbReference>
<organism evidence="13 14">
    <name type="scientific">Marinihelvus fidelis</name>
    <dbReference type="NCBI Taxonomy" id="2613842"/>
    <lineage>
        <taxon>Bacteria</taxon>
        <taxon>Pseudomonadati</taxon>
        <taxon>Pseudomonadota</taxon>
        <taxon>Gammaproteobacteria</taxon>
        <taxon>Chromatiales</taxon>
        <taxon>Wenzhouxiangellaceae</taxon>
        <taxon>Marinihelvus</taxon>
    </lineage>
</organism>
<evidence type="ECO:0000256" key="6">
    <source>
        <dbReference type="ARBA" id="ARBA00022692"/>
    </source>
</evidence>
<evidence type="ECO:0000256" key="11">
    <source>
        <dbReference type="RuleBase" id="RU365087"/>
    </source>
</evidence>
<feature type="transmembrane region" description="Helical" evidence="11">
    <location>
        <begin position="55"/>
        <end position="73"/>
    </location>
</feature>
<dbReference type="NCBIfam" id="TIGR00810">
    <property type="entry name" value="secG"/>
    <property type="match status" value="1"/>
</dbReference>
<sequence length="153" mass="15525">MQVLNIFHVLVAIAMVAFILVQRGPGATAGAAFGSGASGTVFGSRGAGSFLSRSTWILATLFCLISLVMAVIVSRDLSAPETDLGVVGRDAPAVEAPLESEPSTPVMGDPDTDLPSPGIEALSPAADDLPALEPEATESEAVEAADEDEATDS</sequence>
<dbReference type="PANTHER" id="PTHR34182:SF1">
    <property type="entry name" value="PROTEIN-EXPORT MEMBRANE PROTEIN SECG"/>
    <property type="match status" value="1"/>
</dbReference>
<keyword evidence="6 11" id="KW-0812">Transmembrane</keyword>
<protein>
    <recommendedName>
        <fullName evidence="3 11">Protein-export membrane protein SecG</fullName>
    </recommendedName>
</protein>
<name>A0A5N0T5P0_9GAMM</name>
<evidence type="ECO:0000256" key="5">
    <source>
        <dbReference type="ARBA" id="ARBA00022475"/>
    </source>
</evidence>
<evidence type="ECO:0000256" key="7">
    <source>
        <dbReference type="ARBA" id="ARBA00022927"/>
    </source>
</evidence>
<evidence type="ECO:0000256" key="12">
    <source>
        <dbReference type="SAM" id="MobiDB-lite"/>
    </source>
</evidence>
<keyword evidence="8 11" id="KW-1133">Transmembrane helix</keyword>
<proteinExistence type="inferred from homology"/>
<dbReference type="GO" id="GO:0009306">
    <property type="term" value="P:protein secretion"/>
    <property type="evidence" value="ECO:0007669"/>
    <property type="project" value="UniProtKB-UniRule"/>
</dbReference>
<dbReference type="InterPro" id="IPR004692">
    <property type="entry name" value="SecG"/>
</dbReference>
<evidence type="ECO:0000313" key="14">
    <source>
        <dbReference type="Proteomes" id="UP000325372"/>
    </source>
</evidence>
<keyword evidence="9 11" id="KW-0811">Translocation</keyword>
<dbReference type="GO" id="GO:0005886">
    <property type="term" value="C:plasma membrane"/>
    <property type="evidence" value="ECO:0007669"/>
    <property type="project" value="UniProtKB-SubCell"/>
</dbReference>
<gene>
    <name evidence="13" type="primary">secG</name>
    <name evidence="13" type="ORF">F3N42_13000</name>
</gene>
<feature type="region of interest" description="Disordered" evidence="12">
    <location>
        <begin position="88"/>
        <end position="153"/>
    </location>
</feature>
<dbReference type="EMBL" id="VYXP01000008">
    <property type="protein sequence ID" value="KAA9130253.1"/>
    <property type="molecule type" value="Genomic_DNA"/>
</dbReference>
<dbReference type="AlphaFoldDB" id="A0A5N0T5P0"/>
<keyword evidence="14" id="KW-1185">Reference proteome</keyword>
<evidence type="ECO:0000256" key="8">
    <source>
        <dbReference type="ARBA" id="ARBA00022989"/>
    </source>
</evidence>
<evidence type="ECO:0000256" key="9">
    <source>
        <dbReference type="ARBA" id="ARBA00023010"/>
    </source>
</evidence>
<evidence type="ECO:0000256" key="1">
    <source>
        <dbReference type="ARBA" id="ARBA00004651"/>
    </source>
</evidence>
<comment type="similarity">
    <text evidence="2 11">Belongs to the SecG family.</text>
</comment>
<dbReference type="Pfam" id="PF03840">
    <property type="entry name" value="SecG"/>
    <property type="match status" value="1"/>
</dbReference>
<keyword evidence="10 11" id="KW-0472">Membrane</keyword>
<evidence type="ECO:0000256" key="3">
    <source>
        <dbReference type="ARBA" id="ARBA00017876"/>
    </source>
</evidence>
<dbReference type="GO" id="GO:0065002">
    <property type="term" value="P:intracellular protein transmembrane transport"/>
    <property type="evidence" value="ECO:0007669"/>
    <property type="project" value="TreeGrafter"/>
</dbReference>
<accession>A0A5N0T5P0</accession>
<evidence type="ECO:0000256" key="4">
    <source>
        <dbReference type="ARBA" id="ARBA00022448"/>
    </source>
</evidence>
<keyword evidence="4 11" id="KW-0813">Transport</keyword>
<keyword evidence="5 11" id="KW-1003">Cell membrane</keyword>
<comment type="subcellular location">
    <subcellularLocation>
        <location evidence="1 11">Cell membrane</location>
        <topology evidence="1 11">Multi-pass membrane protein</topology>
    </subcellularLocation>
</comment>
<dbReference type="GO" id="GO:0043952">
    <property type="term" value="P:protein transport by the Sec complex"/>
    <property type="evidence" value="ECO:0007669"/>
    <property type="project" value="TreeGrafter"/>
</dbReference>